<evidence type="ECO:0000256" key="1">
    <source>
        <dbReference type="SAM" id="MobiDB-lite"/>
    </source>
</evidence>
<evidence type="ECO:0000313" key="5">
    <source>
        <dbReference type="EMBL" id="SFJ73001.1"/>
    </source>
</evidence>
<feature type="region of interest" description="Disordered" evidence="1">
    <location>
        <begin position="393"/>
        <end position="437"/>
    </location>
</feature>
<dbReference type="Gene3D" id="2.60.40.1630">
    <property type="entry name" value="bacillus anthracis domain"/>
    <property type="match status" value="1"/>
</dbReference>
<evidence type="ECO:0008006" key="7">
    <source>
        <dbReference type="Google" id="ProtNLM"/>
    </source>
</evidence>
<dbReference type="Pfam" id="PF18705">
    <property type="entry name" value="DUF5643"/>
    <property type="match status" value="1"/>
</dbReference>
<keyword evidence="2" id="KW-1133">Transmembrane helix</keyword>
<dbReference type="InterPro" id="IPR040680">
    <property type="entry name" value="DUF5643"/>
</dbReference>
<sequence>MHEDQSWEQLEQELWKDKQRVESIPVPEKIDLSILMGMQQAKQQLAQRQRRSHFRWATSGIACLILLGLFFSIRLSPAVAAYVSHLPGMEKLVELIRDDKGLQMAAEHNMIQPIGASAEHDGVRFTVDQVLMDQKRMLLFYTIRHEQPGHHVELNQVKFYNQNGEQTTAGYSWSSRGDNEESRSSLEQNRLDVYWQDTTHIPDALVANVTLTVDQKQLDTPFQVSFPIDKRKYESLKETVYPLNQKVTVDDQQFTITKIVVYPTQTEVSIQFDPANSKRIFGFDQLRLEDEKGRTYSFWGNGIVSTPDGETGVTYNLESVYFEQPKQLVLKADGIRALDKHKLQVVIDAKTGKLIKAPDSRLTLSAIRQNQDVVGIDLSLQVGSQDENRMLSVGNDLTDDRGNQYEYASGSTSSRPAEEPNKGYLQNSSILYKRKTDKGAPQEYRFTLEDYTSRLSTGFSVPITGQ</sequence>
<keyword evidence="2" id="KW-0472">Membrane</keyword>
<keyword evidence="2" id="KW-0812">Transmembrane</keyword>
<evidence type="ECO:0000313" key="6">
    <source>
        <dbReference type="Proteomes" id="UP000198915"/>
    </source>
</evidence>
<keyword evidence="6" id="KW-1185">Reference proteome</keyword>
<evidence type="ECO:0000256" key="2">
    <source>
        <dbReference type="SAM" id="Phobius"/>
    </source>
</evidence>
<evidence type="ECO:0000259" key="4">
    <source>
        <dbReference type="Pfam" id="PF18705"/>
    </source>
</evidence>
<dbReference type="AlphaFoldDB" id="A0A1I3TTT5"/>
<feature type="domain" description="DUF4179" evidence="3">
    <location>
        <begin position="50"/>
        <end position="144"/>
    </location>
</feature>
<dbReference type="STRING" id="1884381.SAMN05518846_10553"/>
<dbReference type="InterPro" id="IPR025436">
    <property type="entry name" value="DUF4179"/>
</dbReference>
<protein>
    <recommendedName>
        <fullName evidence="7">DUF4179 domain-containing protein</fullName>
    </recommendedName>
</protein>
<proteinExistence type="predicted"/>
<feature type="domain" description="DUF5643" evidence="4">
    <location>
        <begin position="239"/>
        <end position="344"/>
    </location>
</feature>
<gene>
    <name evidence="5" type="ORF">SAMN05518846_10553</name>
</gene>
<evidence type="ECO:0000259" key="3">
    <source>
        <dbReference type="Pfam" id="PF13786"/>
    </source>
</evidence>
<reference evidence="6" key="1">
    <citation type="submission" date="2016-10" db="EMBL/GenBank/DDBJ databases">
        <authorList>
            <person name="Varghese N."/>
            <person name="Submissions S."/>
        </authorList>
    </citation>
    <scope>NUCLEOTIDE SEQUENCE [LARGE SCALE GENOMIC DNA]</scope>
    <source>
        <strain evidence="6">OK042</strain>
    </source>
</reference>
<dbReference type="EMBL" id="FORT01000005">
    <property type="protein sequence ID" value="SFJ73001.1"/>
    <property type="molecule type" value="Genomic_DNA"/>
</dbReference>
<dbReference type="Pfam" id="PF13786">
    <property type="entry name" value="DUF4179"/>
    <property type="match status" value="1"/>
</dbReference>
<feature type="transmembrane region" description="Helical" evidence="2">
    <location>
        <begin position="54"/>
        <end position="73"/>
    </location>
</feature>
<organism evidence="5 6">
    <name type="scientific">Brevibacillus centrosporus</name>
    <dbReference type="NCBI Taxonomy" id="54910"/>
    <lineage>
        <taxon>Bacteria</taxon>
        <taxon>Bacillati</taxon>
        <taxon>Bacillota</taxon>
        <taxon>Bacilli</taxon>
        <taxon>Bacillales</taxon>
        <taxon>Paenibacillaceae</taxon>
        <taxon>Brevibacillus</taxon>
    </lineage>
</organism>
<name>A0A1I3TTT5_9BACL</name>
<accession>A0A1I3TTT5</accession>
<dbReference type="Proteomes" id="UP000198915">
    <property type="component" value="Unassembled WGS sequence"/>
</dbReference>
<dbReference type="RefSeq" id="WP_092267962.1">
    <property type="nucleotide sequence ID" value="NZ_FORT01000005.1"/>
</dbReference>